<dbReference type="AlphaFoldDB" id="A0A9E8Z766"/>
<gene>
    <name evidence="2" type="primary">orf263</name>
</gene>
<dbReference type="EMBL" id="ON390793">
    <property type="protein sequence ID" value="WAK84985.1"/>
    <property type="molecule type" value="Genomic_DNA"/>
</dbReference>
<proteinExistence type="predicted"/>
<keyword evidence="2" id="KW-0934">Plastid</keyword>
<evidence type="ECO:0000256" key="1">
    <source>
        <dbReference type="SAM" id="Phobius"/>
    </source>
</evidence>
<keyword evidence="1" id="KW-0472">Membrane</keyword>
<keyword evidence="1" id="KW-0812">Transmembrane</keyword>
<organism evidence="2">
    <name type="scientific">Amicula sp. isolate GU52X-4 cfCalB7</name>
    <dbReference type="NCBI Taxonomy" id="3003489"/>
    <lineage>
        <taxon>Eukaryota</taxon>
        <taxon>Sar</taxon>
        <taxon>Stramenopiles</taxon>
        <taxon>Ochrophyta</taxon>
        <taxon>Bacillariophyta</taxon>
        <taxon>Bacillariophyceae</taxon>
        <taxon>Bacillariophycidae</taxon>
        <taxon>Naviculales</taxon>
        <taxon>Naviculaceae</taxon>
        <taxon>Amicula</taxon>
    </lineage>
</organism>
<evidence type="ECO:0000313" key="2">
    <source>
        <dbReference type="EMBL" id="WAK84985.1"/>
    </source>
</evidence>
<name>A0A9E8Z766_9STRA</name>
<geneLocation type="plastid" evidence="2"/>
<sequence length="263" mass="29200">MLIFTNTQSASDLYIGISSFISAIMVGASFRNYVSAKLFSAVIATFAVAKSSHAMQLRISTSPIPESVSDVRDIKPRIPGVLEVITLNGDDPPTKTQMLVPALRRAEEVPAECLLPGQIGLNNQNCNIRDFLYPSKTSAVNTEVTITPNSGSLRYKNVINMQDVTGLDERFTDELELPTIKNSNSRLRGVMQMQSSKSESMDQPMTQSLRKRMKKHVKARMVKFAEKFSDSGIVTEEDSWKVDTTKNAIDISKTMIKTIEDEL</sequence>
<dbReference type="EMBL" id="ON390793">
    <property type="protein sequence ID" value="WAK84907.1"/>
    <property type="molecule type" value="Genomic_DNA"/>
</dbReference>
<reference evidence="2" key="1">
    <citation type="submission" date="2022-04" db="EMBL/GenBank/DDBJ databases">
        <title>Plastid genome of Amicula sp.</title>
        <authorList>
            <person name="Gastineau R."/>
            <person name="Li C."/>
            <person name="Ashworth M.P."/>
            <person name="Witkowski A."/>
            <person name="Turmel M."/>
            <person name="Gorecka E."/>
            <person name="Frankovich T."/>
            <person name="Wachnicka A."/>
            <person name="Lobban C.S."/>
            <person name="Theriot E.C."/>
            <person name="Otis C."/>
            <person name="Dabek P."/>
            <person name="Binczewska A."/>
            <person name="Lemieux C."/>
        </authorList>
    </citation>
    <scope>NUCLEOTIDE SEQUENCE</scope>
    <source>
        <strain evidence="2">GU52X-4 cfCalB7</strain>
    </source>
</reference>
<feature type="transmembrane region" description="Helical" evidence="1">
    <location>
        <begin position="13"/>
        <end position="30"/>
    </location>
</feature>
<keyword evidence="1" id="KW-1133">Transmembrane helix</keyword>
<protein>
    <submittedName>
        <fullName evidence="2">Uncharacterized protein</fullName>
    </submittedName>
</protein>
<accession>A0A9E8Z766</accession>